<reference evidence="1" key="1">
    <citation type="submission" date="2024-12" db="EMBL/GenBank/DDBJ databases">
        <authorList>
            <person name="Wu N."/>
        </authorList>
    </citation>
    <scope>NUCLEOTIDE SEQUENCE</scope>
    <source>
        <strain evidence="1">P15</strain>
    </source>
</reference>
<gene>
    <name evidence="1" type="ORF">ACI1P1_22380</name>
</gene>
<proteinExistence type="predicted"/>
<comment type="caution">
    <text evidence="1">The sequence shown here is derived from an EMBL/GenBank/DDBJ whole genome shotgun (WGS) entry which is preliminary data.</text>
</comment>
<dbReference type="EMBL" id="JBJURJ010000016">
    <property type="protein sequence ID" value="MFM9331044.1"/>
    <property type="molecule type" value="Genomic_DNA"/>
</dbReference>
<name>A0ACC7P473_9BACL</name>
<protein>
    <submittedName>
        <fullName evidence="1">S-layer homology domain-containing protein</fullName>
    </submittedName>
</protein>
<dbReference type="Proteomes" id="UP001631969">
    <property type="component" value="Unassembled WGS sequence"/>
</dbReference>
<evidence type="ECO:0000313" key="2">
    <source>
        <dbReference type="Proteomes" id="UP001631969"/>
    </source>
</evidence>
<organism evidence="1 2">
    <name type="scientific">Paenibacillus mesotrionivorans</name>
    <dbReference type="NCBI Taxonomy" id="3160968"/>
    <lineage>
        <taxon>Bacteria</taxon>
        <taxon>Bacillati</taxon>
        <taxon>Bacillota</taxon>
        <taxon>Bacilli</taxon>
        <taxon>Bacillales</taxon>
        <taxon>Paenibacillaceae</taxon>
        <taxon>Paenibacillus</taxon>
    </lineage>
</organism>
<sequence length="599" mass="63992">MRGFLIGAVAFAAVLTSAVPVSATGSAYMQALYFPDTTLAQLDVSSIPTTVSAPLDLSNVTDAASTPLLSTDIPEAAAAQAVTLESPGSRYTGETVTIRGNTSLSRIVVQILRPNQTILWTDVIPQDRFAAGVPLTLPADAPYGTYTILAGSGTHRAELVFQVVERSVGQEEQEGEEPEEPAPASETGEPAPTASLHQLPDGTAVLSFKPEKPDASGLAQAVISAAILEQAKALKARSIRLEPIMPEGATGFEALMPAQELASWPADTRVELHTTFAKVRIPAGELTGSTPEEISSKTSLSKISLSVNRHSTATGAMITPNQLEVIRDKPIVDILLKRDGQPVHAISARNGITVELPYSPTQAERTHPEALVVWSLMQEKDMVKPVIDSRYVPQTGSIIFRTSSFGTFAAAYTLRFYADMENAHWAKSPVAALAARGVIQGVSEREFAPDQPVTRADYVLLLMRAFEPAAGEQPDKTFRDVPAESYYYEAVATAQSLGIAGSDGQNFHPEAAVTRQDMMVLTDRVIRAAGIRPASSSTPLNSFSDHTQVAPYAQESIGRLTELGVVQGTGGQLEPLRPTTRAEAAALIHRLLTRLQPEL</sequence>
<evidence type="ECO:0000313" key="1">
    <source>
        <dbReference type="EMBL" id="MFM9331044.1"/>
    </source>
</evidence>
<accession>A0ACC7P473</accession>
<keyword evidence="2" id="KW-1185">Reference proteome</keyword>